<keyword evidence="12" id="KW-1185">Reference proteome</keyword>
<dbReference type="SUPFAM" id="SSF51445">
    <property type="entry name" value="(Trans)glycosidases"/>
    <property type="match status" value="1"/>
</dbReference>
<protein>
    <recommendedName>
        <fullName evidence="4 10">4-alpha-glucanotransferase</fullName>
        <ecNumber evidence="3 10">2.4.1.25</ecNumber>
    </recommendedName>
    <alternativeName>
        <fullName evidence="8 10">Amylomaltase</fullName>
    </alternativeName>
    <alternativeName>
        <fullName evidence="9 10">Disproportionating enzyme</fullName>
    </alternativeName>
</protein>
<evidence type="ECO:0000313" key="11">
    <source>
        <dbReference type="EMBL" id="APZ43218.1"/>
    </source>
</evidence>
<dbReference type="InterPro" id="IPR017853">
    <property type="entry name" value="GH"/>
</dbReference>
<accession>A0A1P8UH99</accession>
<comment type="catalytic activity">
    <reaction evidence="1 10">
        <text>Transfers a segment of a (1-&gt;4)-alpha-D-glucan to a new position in an acceptor, which may be glucose or a (1-&gt;4)-alpha-D-glucan.</text>
        <dbReference type="EC" id="2.4.1.25"/>
    </reaction>
</comment>
<comment type="similarity">
    <text evidence="2 10">Belongs to the disproportionating enzyme family.</text>
</comment>
<dbReference type="Proteomes" id="UP000243807">
    <property type="component" value="Chromosome"/>
</dbReference>
<dbReference type="Pfam" id="PF02446">
    <property type="entry name" value="Glyco_hydro_77"/>
    <property type="match status" value="1"/>
</dbReference>
<dbReference type="NCBIfam" id="TIGR00217">
    <property type="entry name" value="malQ"/>
    <property type="match status" value="1"/>
</dbReference>
<dbReference type="GO" id="GO:0005975">
    <property type="term" value="P:carbohydrate metabolic process"/>
    <property type="evidence" value="ECO:0007669"/>
    <property type="project" value="InterPro"/>
</dbReference>
<evidence type="ECO:0000256" key="7">
    <source>
        <dbReference type="ARBA" id="ARBA00023277"/>
    </source>
</evidence>
<evidence type="ECO:0000256" key="9">
    <source>
        <dbReference type="ARBA" id="ARBA00031501"/>
    </source>
</evidence>
<organism evidence="11 12">
    <name type="scientific">Acidihalobacter ferrooxydans</name>
    <dbReference type="NCBI Taxonomy" id="1765967"/>
    <lineage>
        <taxon>Bacteria</taxon>
        <taxon>Pseudomonadati</taxon>
        <taxon>Pseudomonadota</taxon>
        <taxon>Gammaproteobacteria</taxon>
        <taxon>Chromatiales</taxon>
        <taxon>Ectothiorhodospiraceae</taxon>
        <taxon>Acidihalobacter</taxon>
    </lineage>
</organism>
<evidence type="ECO:0000256" key="6">
    <source>
        <dbReference type="ARBA" id="ARBA00022679"/>
    </source>
</evidence>
<dbReference type="Gene3D" id="3.20.20.80">
    <property type="entry name" value="Glycosidases"/>
    <property type="match status" value="1"/>
</dbReference>
<evidence type="ECO:0000256" key="2">
    <source>
        <dbReference type="ARBA" id="ARBA00005684"/>
    </source>
</evidence>
<dbReference type="RefSeq" id="WP_076836859.1">
    <property type="nucleotide sequence ID" value="NZ_CP019434.1"/>
</dbReference>
<dbReference type="EC" id="2.4.1.25" evidence="3 10"/>
<proteinExistence type="inferred from homology"/>
<dbReference type="PANTHER" id="PTHR32438:SF5">
    <property type="entry name" value="4-ALPHA-GLUCANOTRANSFERASE DPE1, CHLOROPLASTIC_AMYLOPLASTIC"/>
    <property type="match status" value="1"/>
</dbReference>
<dbReference type="STRING" id="1765967.BW247_09030"/>
<dbReference type="OrthoDB" id="9763489at2"/>
<dbReference type="InterPro" id="IPR003385">
    <property type="entry name" value="Glyco_hydro_77"/>
</dbReference>
<dbReference type="KEGG" id="afy:BW247_09030"/>
<name>A0A1P8UH99_9GAMM</name>
<evidence type="ECO:0000256" key="8">
    <source>
        <dbReference type="ARBA" id="ARBA00031423"/>
    </source>
</evidence>
<keyword evidence="6 10" id="KW-0808">Transferase</keyword>
<keyword evidence="5 10" id="KW-0328">Glycosyltransferase</keyword>
<dbReference type="NCBIfam" id="NF011080">
    <property type="entry name" value="PRK14508.1-3"/>
    <property type="match status" value="1"/>
</dbReference>
<dbReference type="GO" id="GO:0004134">
    <property type="term" value="F:4-alpha-glucanotransferase activity"/>
    <property type="evidence" value="ECO:0007669"/>
    <property type="project" value="UniProtKB-EC"/>
</dbReference>
<gene>
    <name evidence="11" type="ORF">BW247_09030</name>
</gene>
<dbReference type="PANTHER" id="PTHR32438">
    <property type="entry name" value="4-ALPHA-GLUCANOTRANSFERASE DPE1, CHLOROPLASTIC/AMYLOPLASTIC"/>
    <property type="match status" value="1"/>
</dbReference>
<sequence>MPEYRSAGVLLHPTSLPGPCMHGELGPNARRFVDFLHDCGLAVWQVLPLNPPHEDGSPYQAQSVHAGDHRLISLEWIAERGWLDAEDISVAASSEARSRLLLLSRRAFETSASPEIRHEFDAFIAHHQQWLPDYALFRALRRHHDNAPWWEWPQTVRDREPDALKAASAELLEHTSQCIFEQFLFFKQWGELRGYANHRGIRLFGDMPIFVALDSADVWCNRAFFDLDETGAPRHVAGVPPDYFSATGQLWGNPLYDWPRMEADGFAWWKTRLESQLELFDFLRVDHFRGFEACWSVAAHEHTAQNGCWQATPGRALFDALVDTFGSLPLVAEDLGVITPEVERLRDDYGFPGMKILQFAFDGGPSNPYLPHNHRLESVVYTGTHDNDTTLGWFDASPPELQNRVIDYFGTSADPMPWPLVRAAFASVAQLAIVPLQDLLGLGSADRMNTPGTTEGNWHWRFKWEQIEEGLSGKVSHLCAMYGRYR</sequence>
<evidence type="ECO:0000256" key="5">
    <source>
        <dbReference type="ARBA" id="ARBA00022676"/>
    </source>
</evidence>
<evidence type="ECO:0000256" key="4">
    <source>
        <dbReference type="ARBA" id="ARBA00020295"/>
    </source>
</evidence>
<dbReference type="AlphaFoldDB" id="A0A1P8UH99"/>
<keyword evidence="7 10" id="KW-0119">Carbohydrate metabolism</keyword>
<dbReference type="EMBL" id="CP019434">
    <property type="protein sequence ID" value="APZ43218.1"/>
    <property type="molecule type" value="Genomic_DNA"/>
</dbReference>
<evidence type="ECO:0000256" key="1">
    <source>
        <dbReference type="ARBA" id="ARBA00000439"/>
    </source>
</evidence>
<evidence type="ECO:0000256" key="3">
    <source>
        <dbReference type="ARBA" id="ARBA00012560"/>
    </source>
</evidence>
<reference evidence="11 12" key="1">
    <citation type="submission" date="2017-01" db="EMBL/GenBank/DDBJ databases">
        <title>Draft sequence of Acidihalobacter ferrooxidans strain DSM 14175 (strain V8).</title>
        <authorList>
            <person name="Khaleque H.N."/>
            <person name="Ramsay J.P."/>
            <person name="Murphy R.J.T."/>
            <person name="Kaksonen A.H."/>
            <person name="Boxall N.J."/>
            <person name="Watkin E.L.J."/>
        </authorList>
    </citation>
    <scope>NUCLEOTIDE SEQUENCE [LARGE SCALE GENOMIC DNA]</scope>
    <source>
        <strain evidence="11 12">V8</strain>
    </source>
</reference>
<evidence type="ECO:0000313" key="12">
    <source>
        <dbReference type="Proteomes" id="UP000243807"/>
    </source>
</evidence>
<evidence type="ECO:0000256" key="10">
    <source>
        <dbReference type="RuleBase" id="RU361207"/>
    </source>
</evidence>